<dbReference type="Pfam" id="PF03562">
    <property type="entry name" value="MltA"/>
    <property type="match status" value="1"/>
</dbReference>
<keyword evidence="8" id="KW-1185">Reference proteome</keyword>
<evidence type="ECO:0000256" key="2">
    <source>
        <dbReference type="ARBA" id="ARBA00012587"/>
    </source>
</evidence>
<gene>
    <name evidence="7" type="ORF">QOZ94_000274</name>
</gene>
<dbReference type="CDD" id="cd14668">
    <property type="entry name" value="mlta_B"/>
    <property type="match status" value="1"/>
</dbReference>
<evidence type="ECO:0000259" key="6">
    <source>
        <dbReference type="SMART" id="SM00925"/>
    </source>
</evidence>
<dbReference type="SUPFAM" id="SSF50685">
    <property type="entry name" value="Barwin-like endoglucanases"/>
    <property type="match status" value="1"/>
</dbReference>
<dbReference type="EC" id="4.2.2.n1" evidence="2"/>
<dbReference type="Proteomes" id="UP001241747">
    <property type="component" value="Unassembled WGS sequence"/>
</dbReference>
<keyword evidence="4" id="KW-0961">Cell wall biogenesis/degradation</keyword>
<dbReference type="InterPro" id="IPR036908">
    <property type="entry name" value="RlpA-like_sf"/>
</dbReference>
<comment type="catalytic activity">
    <reaction evidence="1">
        <text>Exolytic cleavage of the (1-&gt;4)-beta-glycosidic linkage between N-acetylmuramic acid (MurNAc) and N-acetylglucosamine (GlcNAc) residues in peptidoglycan, from either the reducing or the non-reducing ends of the peptidoglycan chains, with concomitant formation of a 1,6-anhydrobond in the MurNAc residue.</text>
        <dbReference type="EC" id="4.2.2.n1"/>
    </reaction>
</comment>
<dbReference type="SMART" id="SM00925">
    <property type="entry name" value="MltA"/>
    <property type="match status" value="1"/>
</dbReference>
<dbReference type="InterPro" id="IPR005300">
    <property type="entry name" value="MltA_B"/>
</dbReference>
<dbReference type="RefSeq" id="WP_237344181.1">
    <property type="nucleotide sequence ID" value="NZ_JABWGX010000003.1"/>
</dbReference>
<evidence type="ECO:0000313" key="7">
    <source>
        <dbReference type="EMBL" id="MDQ0503504.1"/>
    </source>
</evidence>
<dbReference type="InterPro" id="IPR010611">
    <property type="entry name" value="3D_dom"/>
</dbReference>
<dbReference type="Gene3D" id="2.40.40.10">
    <property type="entry name" value="RlpA-like domain"/>
    <property type="match status" value="1"/>
</dbReference>
<dbReference type="PIRSF" id="PIRSF019422">
    <property type="entry name" value="MltA"/>
    <property type="match status" value="1"/>
</dbReference>
<reference evidence="7 8" key="1">
    <citation type="submission" date="2023-07" db="EMBL/GenBank/DDBJ databases">
        <title>Genomic Encyclopedia of Type Strains, Phase IV (KMG-IV): sequencing the most valuable type-strain genomes for metagenomic binning, comparative biology and taxonomic classification.</title>
        <authorList>
            <person name="Goeker M."/>
        </authorList>
    </citation>
    <scope>NUCLEOTIDE SEQUENCE [LARGE SCALE GENOMIC DNA]</scope>
    <source>
        <strain evidence="7 8">DSM 3770</strain>
    </source>
</reference>
<evidence type="ECO:0000256" key="3">
    <source>
        <dbReference type="ARBA" id="ARBA00023239"/>
    </source>
</evidence>
<protein>
    <recommendedName>
        <fullName evidence="2">peptidoglycan lytic exotransglycosylase</fullName>
        <ecNumber evidence="2">4.2.2.n1</ecNumber>
    </recommendedName>
    <alternativeName>
        <fullName evidence="5">Murein hydrolase A</fullName>
    </alternativeName>
</protein>
<dbReference type="InterPro" id="IPR026044">
    <property type="entry name" value="MltA"/>
</dbReference>
<feature type="domain" description="Lytic transglycosylase MltA" evidence="6">
    <location>
        <begin position="143"/>
        <end position="295"/>
    </location>
</feature>
<dbReference type="PANTHER" id="PTHR30124">
    <property type="entry name" value="MEMBRANE-BOUND LYTIC MUREIN TRANSGLYCOSYLASE A"/>
    <property type="match status" value="1"/>
</dbReference>
<dbReference type="Pfam" id="PF06725">
    <property type="entry name" value="3D"/>
    <property type="match status" value="1"/>
</dbReference>
<evidence type="ECO:0000256" key="1">
    <source>
        <dbReference type="ARBA" id="ARBA00001420"/>
    </source>
</evidence>
<accession>A0ABU0L8P0</accession>
<name>A0ABU0L8P0_XANAG</name>
<dbReference type="CDD" id="cd14485">
    <property type="entry name" value="mltA_like_LT_A"/>
    <property type="match status" value="1"/>
</dbReference>
<organism evidence="7 8">
    <name type="scientific">Xanthobacter agilis</name>
    <dbReference type="NCBI Taxonomy" id="47492"/>
    <lineage>
        <taxon>Bacteria</taxon>
        <taxon>Pseudomonadati</taxon>
        <taxon>Pseudomonadota</taxon>
        <taxon>Alphaproteobacteria</taxon>
        <taxon>Hyphomicrobiales</taxon>
        <taxon>Xanthobacteraceae</taxon>
        <taxon>Xanthobacter</taxon>
    </lineage>
</organism>
<dbReference type="Gene3D" id="2.40.240.50">
    <property type="entry name" value="Barwin-like endoglucanases"/>
    <property type="match status" value="1"/>
</dbReference>
<proteinExistence type="predicted"/>
<keyword evidence="3" id="KW-0456">Lyase</keyword>
<evidence type="ECO:0000256" key="5">
    <source>
        <dbReference type="ARBA" id="ARBA00030918"/>
    </source>
</evidence>
<dbReference type="PANTHER" id="PTHR30124:SF0">
    <property type="entry name" value="MEMBRANE-BOUND LYTIC MUREIN TRANSGLYCOSYLASE A"/>
    <property type="match status" value="1"/>
</dbReference>
<comment type="caution">
    <text evidence="7">The sequence shown here is derived from an EMBL/GenBank/DDBJ whole genome shotgun (WGS) entry which is preliminary data.</text>
</comment>
<evidence type="ECO:0000256" key="4">
    <source>
        <dbReference type="ARBA" id="ARBA00023316"/>
    </source>
</evidence>
<sequence>MLALVAVTGAGGPAVAGSPVSERPAGGGLMPVPRIPGASLVPISFSNLNGWAEDDLSSAFVAFRNSCAMVSQSPAVDAVASVPTLRSGLIEACAAADALAADLGIEKPSRQLARLFFELNFRPFRVMPDTNPDAFLTGYYEPEVEGALEPGGMFNVPVYARPSDLVTTSGPSANGGGAVRVEAGREVPYYDRKEIEDGALAGRGLEIVYLKDPVDYFFMQIQGSARVRLGDGRVLRLGYDGYNGRPYTPVGKLLIQRGLVPRDEMSMDRIRAFMEADPEAGRDLRRENRSFVFFKVLDLSSDVGAIGAQGVSLTPGRSLAVDRRLHTYGSPIFVEVVLPLSGPRSADPFQRLMIAQDTGSAIVGPGRVDLYFGTGQEAGAVAGRIRHRGRIALLVPRFTCPDPARAGAP</sequence>
<dbReference type="EMBL" id="JAUSVY010000001">
    <property type="protein sequence ID" value="MDQ0503504.1"/>
    <property type="molecule type" value="Genomic_DNA"/>
</dbReference>
<evidence type="ECO:0000313" key="8">
    <source>
        <dbReference type="Proteomes" id="UP001241747"/>
    </source>
</evidence>